<dbReference type="OrthoDB" id="7616808at2759"/>
<dbReference type="EMBL" id="JABSTR010000006">
    <property type="protein sequence ID" value="KAH9372472.1"/>
    <property type="molecule type" value="Genomic_DNA"/>
</dbReference>
<dbReference type="VEuPathDB" id="VectorBase:HLOH_039956"/>
<comment type="caution">
    <text evidence="1">The sequence shown here is derived from an EMBL/GenBank/DDBJ whole genome shotgun (WGS) entry which is preliminary data.</text>
</comment>
<dbReference type="AlphaFoldDB" id="A0A9J6GDJ9"/>
<proteinExistence type="predicted"/>
<dbReference type="Proteomes" id="UP000821853">
    <property type="component" value="Chromosome 4"/>
</dbReference>
<evidence type="ECO:0000313" key="1">
    <source>
        <dbReference type="EMBL" id="KAH9372472.1"/>
    </source>
</evidence>
<keyword evidence="2" id="KW-1185">Reference proteome</keyword>
<name>A0A9J6GDJ9_HAELO</name>
<gene>
    <name evidence="1" type="ORF">HPB48_016619</name>
</gene>
<evidence type="ECO:0000313" key="2">
    <source>
        <dbReference type="Proteomes" id="UP000821853"/>
    </source>
</evidence>
<sequence>MKCNRCREYDHRVLNCPHPPTYQFSPTCSIKLNAQAEPHRCSMHCFHCGVNYPTFDNTCPVQKQQDQKSHKAAYERRKSLRNKLKTSEPGENRKSSQFLRFAQKQTSTAWQISYGRTNQSMCSSNNLPTVMTLPHYPSTTGGCKFSRNNPWHLEAQEKSVPPGTLLKPATLLPAGEPSPSLPTPASIPVSYSSQNPTPVITSHNYMQHIPDRNDPILWFLAEEISAIRQAFELMPLVICSTG</sequence>
<protein>
    <submittedName>
        <fullName evidence="1">Uncharacterized protein</fullName>
    </submittedName>
</protein>
<organism evidence="1 2">
    <name type="scientific">Haemaphysalis longicornis</name>
    <name type="common">Bush tick</name>
    <dbReference type="NCBI Taxonomy" id="44386"/>
    <lineage>
        <taxon>Eukaryota</taxon>
        <taxon>Metazoa</taxon>
        <taxon>Ecdysozoa</taxon>
        <taxon>Arthropoda</taxon>
        <taxon>Chelicerata</taxon>
        <taxon>Arachnida</taxon>
        <taxon>Acari</taxon>
        <taxon>Parasitiformes</taxon>
        <taxon>Ixodida</taxon>
        <taxon>Ixodoidea</taxon>
        <taxon>Ixodidae</taxon>
        <taxon>Haemaphysalinae</taxon>
        <taxon>Haemaphysalis</taxon>
    </lineage>
</organism>
<reference evidence="1 2" key="1">
    <citation type="journal article" date="2020" name="Cell">
        <title>Large-Scale Comparative Analyses of Tick Genomes Elucidate Their Genetic Diversity and Vector Capacities.</title>
        <authorList>
            <consortium name="Tick Genome and Microbiome Consortium (TIGMIC)"/>
            <person name="Jia N."/>
            <person name="Wang J."/>
            <person name="Shi W."/>
            <person name="Du L."/>
            <person name="Sun Y."/>
            <person name="Zhan W."/>
            <person name="Jiang J.F."/>
            <person name="Wang Q."/>
            <person name="Zhang B."/>
            <person name="Ji P."/>
            <person name="Bell-Sakyi L."/>
            <person name="Cui X.M."/>
            <person name="Yuan T.T."/>
            <person name="Jiang B.G."/>
            <person name="Yang W.F."/>
            <person name="Lam T.T."/>
            <person name="Chang Q.C."/>
            <person name="Ding S.J."/>
            <person name="Wang X.J."/>
            <person name="Zhu J.G."/>
            <person name="Ruan X.D."/>
            <person name="Zhao L."/>
            <person name="Wei J.T."/>
            <person name="Ye R.Z."/>
            <person name="Que T.C."/>
            <person name="Du C.H."/>
            <person name="Zhou Y.H."/>
            <person name="Cheng J.X."/>
            <person name="Dai P.F."/>
            <person name="Guo W.B."/>
            <person name="Han X.H."/>
            <person name="Huang E.J."/>
            <person name="Li L.F."/>
            <person name="Wei W."/>
            <person name="Gao Y.C."/>
            <person name="Liu J.Z."/>
            <person name="Shao H.Z."/>
            <person name="Wang X."/>
            <person name="Wang C.C."/>
            <person name="Yang T.C."/>
            <person name="Huo Q.B."/>
            <person name="Li W."/>
            <person name="Chen H.Y."/>
            <person name="Chen S.E."/>
            <person name="Zhou L.G."/>
            <person name="Ni X.B."/>
            <person name="Tian J.H."/>
            <person name="Sheng Y."/>
            <person name="Liu T."/>
            <person name="Pan Y.S."/>
            <person name="Xia L.Y."/>
            <person name="Li J."/>
            <person name="Zhao F."/>
            <person name="Cao W.C."/>
        </authorList>
    </citation>
    <scope>NUCLEOTIDE SEQUENCE [LARGE SCALE GENOMIC DNA]</scope>
    <source>
        <strain evidence="1">HaeL-2018</strain>
    </source>
</reference>
<accession>A0A9J6GDJ9</accession>